<keyword evidence="5" id="KW-1185">Reference proteome</keyword>
<name>A0A072UJV2_MEDTR</name>
<evidence type="ECO:0000313" key="2">
    <source>
        <dbReference type="EMBL" id="KEH29952.1"/>
    </source>
</evidence>
<feature type="chain" id="PRO_5014499707" description="Transmembrane protein" evidence="1">
    <location>
        <begin position="20"/>
        <end position="95"/>
    </location>
</feature>
<dbReference type="AlphaFoldDB" id="A0A072UJV2"/>
<evidence type="ECO:0000256" key="1">
    <source>
        <dbReference type="SAM" id="SignalP"/>
    </source>
</evidence>
<proteinExistence type="predicted"/>
<reference evidence="2 5" key="2">
    <citation type="journal article" date="2014" name="BMC Genomics">
        <title>An improved genome release (version Mt4.0) for the model legume Medicago truncatula.</title>
        <authorList>
            <person name="Tang H."/>
            <person name="Krishnakumar V."/>
            <person name="Bidwell S."/>
            <person name="Rosen B."/>
            <person name="Chan A."/>
            <person name="Zhou S."/>
            <person name="Gentzbittel L."/>
            <person name="Childs K.L."/>
            <person name="Yandell M."/>
            <person name="Gundlach H."/>
            <person name="Mayer K.F."/>
            <person name="Schwartz D.C."/>
            <person name="Town C.D."/>
        </authorList>
    </citation>
    <scope>GENOME REANNOTATION</scope>
    <source>
        <strain evidence="2">A17</strain>
        <strain evidence="4 5">cv. Jemalong A17</strain>
    </source>
</reference>
<reference evidence="3" key="4">
    <citation type="journal article" date="2018" name="Nat. Plants">
        <title>Whole-genome landscape of Medicago truncatula symbiotic genes.</title>
        <authorList>
            <person name="Pecrix Y."/>
            <person name="Gamas P."/>
            <person name="Carrere S."/>
        </authorList>
    </citation>
    <scope>NUCLEOTIDE SEQUENCE</scope>
    <source>
        <tissue evidence="3">Leaves</tissue>
    </source>
</reference>
<protein>
    <recommendedName>
        <fullName evidence="6">Transmembrane protein</fullName>
    </recommendedName>
</protein>
<dbReference type="EnsemblPlants" id="KEH29952">
    <property type="protein sequence ID" value="KEH29952"/>
    <property type="gene ID" value="MTR_4g057267"/>
</dbReference>
<dbReference type="Proteomes" id="UP000002051">
    <property type="component" value="Chromosome 4"/>
</dbReference>
<evidence type="ECO:0000313" key="3">
    <source>
        <dbReference type="EMBL" id="RHN60642.1"/>
    </source>
</evidence>
<organism evidence="2 5">
    <name type="scientific">Medicago truncatula</name>
    <name type="common">Barrel medic</name>
    <name type="synonym">Medicago tribuloides</name>
    <dbReference type="NCBI Taxonomy" id="3880"/>
    <lineage>
        <taxon>Eukaryota</taxon>
        <taxon>Viridiplantae</taxon>
        <taxon>Streptophyta</taxon>
        <taxon>Embryophyta</taxon>
        <taxon>Tracheophyta</taxon>
        <taxon>Spermatophyta</taxon>
        <taxon>Magnoliopsida</taxon>
        <taxon>eudicotyledons</taxon>
        <taxon>Gunneridae</taxon>
        <taxon>Pentapetalae</taxon>
        <taxon>rosids</taxon>
        <taxon>fabids</taxon>
        <taxon>Fabales</taxon>
        <taxon>Fabaceae</taxon>
        <taxon>Papilionoideae</taxon>
        <taxon>50 kb inversion clade</taxon>
        <taxon>NPAAA clade</taxon>
        <taxon>Hologalegina</taxon>
        <taxon>IRL clade</taxon>
        <taxon>Trifolieae</taxon>
        <taxon>Medicago</taxon>
    </lineage>
</organism>
<sequence>MGWLHMALILFEILDLAKISPMANTPWNNFAISEIFADSELLQFCFSDFAKTSLSAYNTLSGTISLMEKCSLMVKYLVNFDYFLSFACIFLHKKG</sequence>
<dbReference type="EMBL" id="PSQE01000004">
    <property type="protein sequence ID" value="RHN60642.1"/>
    <property type="molecule type" value="Genomic_DNA"/>
</dbReference>
<reference evidence="4" key="3">
    <citation type="submission" date="2015-04" db="UniProtKB">
        <authorList>
            <consortium name="EnsemblPlants"/>
        </authorList>
    </citation>
    <scope>IDENTIFICATION</scope>
    <source>
        <strain evidence="4">cv. Jemalong A17</strain>
    </source>
</reference>
<dbReference type="Proteomes" id="UP000265566">
    <property type="component" value="Chromosome 4"/>
</dbReference>
<gene>
    <name evidence="2" type="ordered locus">MTR_4g057267</name>
    <name evidence="3" type="ORF">MtrunA17_Chr4g0028051</name>
</gene>
<accession>A0A072UJV2</accession>
<dbReference type="EMBL" id="CM001220">
    <property type="protein sequence ID" value="KEH29952.1"/>
    <property type="molecule type" value="Genomic_DNA"/>
</dbReference>
<evidence type="ECO:0008006" key="6">
    <source>
        <dbReference type="Google" id="ProtNLM"/>
    </source>
</evidence>
<evidence type="ECO:0000313" key="4">
    <source>
        <dbReference type="EnsemblPlants" id="KEH29952"/>
    </source>
</evidence>
<dbReference type="Gramene" id="rna22989">
    <property type="protein sequence ID" value="RHN60642.1"/>
    <property type="gene ID" value="gene22989"/>
</dbReference>
<reference evidence="2 5" key="1">
    <citation type="journal article" date="2011" name="Nature">
        <title>The Medicago genome provides insight into the evolution of rhizobial symbioses.</title>
        <authorList>
            <person name="Young N.D."/>
            <person name="Debelle F."/>
            <person name="Oldroyd G.E."/>
            <person name="Geurts R."/>
            <person name="Cannon S.B."/>
            <person name="Udvardi M.K."/>
            <person name="Benedito V.A."/>
            <person name="Mayer K.F."/>
            <person name="Gouzy J."/>
            <person name="Schoof H."/>
            <person name="Van de Peer Y."/>
            <person name="Proost S."/>
            <person name="Cook D.R."/>
            <person name="Meyers B.C."/>
            <person name="Spannagl M."/>
            <person name="Cheung F."/>
            <person name="De Mita S."/>
            <person name="Krishnakumar V."/>
            <person name="Gundlach H."/>
            <person name="Zhou S."/>
            <person name="Mudge J."/>
            <person name="Bharti A.K."/>
            <person name="Murray J.D."/>
            <person name="Naoumkina M.A."/>
            <person name="Rosen B."/>
            <person name="Silverstein K.A."/>
            <person name="Tang H."/>
            <person name="Rombauts S."/>
            <person name="Zhao P.X."/>
            <person name="Zhou P."/>
            <person name="Barbe V."/>
            <person name="Bardou P."/>
            <person name="Bechner M."/>
            <person name="Bellec A."/>
            <person name="Berger A."/>
            <person name="Berges H."/>
            <person name="Bidwell S."/>
            <person name="Bisseling T."/>
            <person name="Choisne N."/>
            <person name="Couloux A."/>
            <person name="Denny R."/>
            <person name="Deshpande S."/>
            <person name="Dai X."/>
            <person name="Doyle J.J."/>
            <person name="Dudez A.M."/>
            <person name="Farmer A.D."/>
            <person name="Fouteau S."/>
            <person name="Franken C."/>
            <person name="Gibelin C."/>
            <person name="Gish J."/>
            <person name="Goldstein S."/>
            <person name="Gonzalez A.J."/>
            <person name="Green P.J."/>
            <person name="Hallab A."/>
            <person name="Hartog M."/>
            <person name="Hua A."/>
            <person name="Humphray S.J."/>
            <person name="Jeong D.H."/>
            <person name="Jing Y."/>
            <person name="Jocker A."/>
            <person name="Kenton S.M."/>
            <person name="Kim D.J."/>
            <person name="Klee K."/>
            <person name="Lai H."/>
            <person name="Lang C."/>
            <person name="Lin S."/>
            <person name="Macmil S.L."/>
            <person name="Magdelenat G."/>
            <person name="Matthews L."/>
            <person name="McCorrison J."/>
            <person name="Monaghan E.L."/>
            <person name="Mun J.H."/>
            <person name="Najar F.Z."/>
            <person name="Nicholson C."/>
            <person name="Noirot C."/>
            <person name="O'Bleness M."/>
            <person name="Paule C.R."/>
            <person name="Poulain J."/>
            <person name="Prion F."/>
            <person name="Qin B."/>
            <person name="Qu C."/>
            <person name="Retzel E.F."/>
            <person name="Riddle C."/>
            <person name="Sallet E."/>
            <person name="Samain S."/>
            <person name="Samson N."/>
            <person name="Sanders I."/>
            <person name="Saurat O."/>
            <person name="Scarpelli C."/>
            <person name="Schiex T."/>
            <person name="Segurens B."/>
            <person name="Severin A.J."/>
            <person name="Sherrier D.J."/>
            <person name="Shi R."/>
            <person name="Sims S."/>
            <person name="Singer S.R."/>
            <person name="Sinharoy S."/>
            <person name="Sterck L."/>
            <person name="Viollet A."/>
            <person name="Wang B.B."/>
            <person name="Wang K."/>
            <person name="Wang M."/>
            <person name="Wang X."/>
            <person name="Warfsmann J."/>
            <person name="Weissenbach J."/>
            <person name="White D.D."/>
            <person name="White J.D."/>
            <person name="Wiley G.B."/>
            <person name="Wincker P."/>
            <person name="Xing Y."/>
            <person name="Yang L."/>
            <person name="Yao Z."/>
            <person name="Ying F."/>
            <person name="Zhai J."/>
            <person name="Zhou L."/>
            <person name="Zuber A."/>
            <person name="Denarie J."/>
            <person name="Dixon R.A."/>
            <person name="May G.D."/>
            <person name="Schwartz D.C."/>
            <person name="Rogers J."/>
            <person name="Quetier F."/>
            <person name="Town C.D."/>
            <person name="Roe B.A."/>
        </authorList>
    </citation>
    <scope>NUCLEOTIDE SEQUENCE [LARGE SCALE GENOMIC DNA]</scope>
    <source>
        <strain evidence="2">A17</strain>
        <strain evidence="4 5">cv. Jemalong A17</strain>
    </source>
</reference>
<dbReference type="HOGENOM" id="CLU_2376005_0_0_1"/>
<evidence type="ECO:0000313" key="5">
    <source>
        <dbReference type="Proteomes" id="UP000002051"/>
    </source>
</evidence>
<keyword evidence="1" id="KW-0732">Signal</keyword>
<feature type="signal peptide" evidence="1">
    <location>
        <begin position="1"/>
        <end position="19"/>
    </location>
</feature>